<dbReference type="InterPro" id="IPR022838">
    <property type="entry name" value="GTP_cyclohydrolase_FolE2"/>
</dbReference>
<name>A0A1W1DAV1_9ZZZZ</name>
<dbReference type="GO" id="GO:0003934">
    <property type="term" value="F:GTP cyclohydrolase I activity"/>
    <property type="evidence" value="ECO:0007669"/>
    <property type="project" value="UniProtKB-EC"/>
</dbReference>
<evidence type="ECO:0000256" key="1">
    <source>
        <dbReference type="ARBA" id="ARBA00022801"/>
    </source>
</evidence>
<dbReference type="Gene3D" id="3.10.270.10">
    <property type="entry name" value="Urate Oxidase"/>
    <property type="match status" value="1"/>
</dbReference>
<dbReference type="EC" id="3.5.4.16" evidence="2"/>
<keyword evidence="1 2" id="KW-0378">Hydrolase</keyword>
<dbReference type="HAMAP" id="MF_01527_B">
    <property type="entry name" value="GTP_cyclohydrol_B"/>
    <property type="match status" value="1"/>
</dbReference>
<accession>A0A1W1DAV1</accession>
<gene>
    <name evidence="2" type="ORF">MNB_SUP05-4-895</name>
</gene>
<dbReference type="Pfam" id="PF02649">
    <property type="entry name" value="GCHY-1"/>
    <property type="match status" value="1"/>
</dbReference>
<dbReference type="NCBIfam" id="NF010200">
    <property type="entry name" value="PRK13674.1-1"/>
    <property type="match status" value="1"/>
</dbReference>
<reference evidence="2" key="1">
    <citation type="submission" date="2016-10" db="EMBL/GenBank/DDBJ databases">
        <authorList>
            <person name="de Groot N.N."/>
        </authorList>
    </citation>
    <scope>NUCLEOTIDE SEQUENCE</scope>
</reference>
<dbReference type="AlphaFoldDB" id="A0A1W1DAV1"/>
<dbReference type="PANTHER" id="PTHR36445:SF1">
    <property type="entry name" value="GTP CYCLOHYDROLASE MPTA"/>
    <property type="match status" value="1"/>
</dbReference>
<dbReference type="InterPro" id="IPR003801">
    <property type="entry name" value="GTP_cyclohydrolase_FolE2/MptA"/>
</dbReference>
<protein>
    <submittedName>
        <fullName evidence="2">GTP cyclohydrolase I type 2</fullName>
        <ecNumber evidence="2">3.5.4.16</ecNumber>
    </submittedName>
</protein>
<organism evidence="2">
    <name type="scientific">hydrothermal vent metagenome</name>
    <dbReference type="NCBI Taxonomy" id="652676"/>
    <lineage>
        <taxon>unclassified sequences</taxon>
        <taxon>metagenomes</taxon>
        <taxon>ecological metagenomes</taxon>
    </lineage>
</organism>
<evidence type="ECO:0000313" key="2">
    <source>
        <dbReference type="EMBL" id="SFV77739.1"/>
    </source>
</evidence>
<dbReference type="EMBL" id="FPHR01000031">
    <property type="protein sequence ID" value="SFV77739.1"/>
    <property type="molecule type" value="Genomic_DNA"/>
</dbReference>
<sequence>MKSCDLPDTQNNLDTRQIIIDRVGIKDIAHPITYVDRDGNKSPTVGNFTMTVTLPENVKGTHMSRFIQILNEGPCEFNSGNFSKIIEKVRDRLESDTAHITLDFPFFRKKSAPSSGVESLMDYQVTLDGSLEKGKTEVMIKVVVPVTSLCPCSKSISKYGAHNQRSHITIKAKAAVGKTLYLEDLIDLAEKKASCELYAILKREDEKVVTERAYDNPAFVEDLVRDIAVALNANDNINYYSLESENFESIHNHSAYALIENQK</sequence>
<proteinExistence type="inferred from homology"/>
<dbReference type="PANTHER" id="PTHR36445">
    <property type="entry name" value="GTP CYCLOHYDROLASE MPTA"/>
    <property type="match status" value="1"/>
</dbReference>